<feature type="domain" description="VWFA" evidence="1">
    <location>
        <begin position="992"/>
        <end position="1167"/>
    </location>
</feature>
<dbReference type="SUPFAM" id="SSF53300">
    <property type="entry name" value="vWA-like"/>
    <property type="match status" value="8"/>
</dbReference>
<dbReference type="InterPro" id="IPR002035">
    <property type="entry name" value="VWF_A"/>
</dbReference>
<dbReference type="CDD" id="cd00198">
    <property type="entry name" value="vWFA"/>
    <property type="match status" value="1"/>
</dbReference>
<feature type="domain" description="VWFA" evidence="1">
    <location>
        <begin position="808"/>
        <end position="985"/>
    </location>
</feature>
<feature type="domain" description="VWFA" evidence="1">
    <location>
        <begin position="190"/>
        <end position="367"/>
    </location>
</feature>
<dbReference type="EMBL" id="MU825398">
    <property type="protein sequence ID" value="KAJ7393302.1"/>
    <property type="molecule type" value="Genomic_DNA"/>
</dbReference>
<evidence type="ECO:0000259" key="1">
    <source>
        <dbReference type="PROSITE" id="PS50234"/>
    </source>
</evidence>
<sequence length="1258" mass="138689">MKGDEHDFVIAVSLGAENMPSFREISLELLNNHPISRTGYSFLTYNSGVKTINTFKQKFSSDSQVKNIIENLPSRVGLSSRLDLALAEAKKLFSNGSGSRPHAKKVVVIYTDQDQTGDAAAATELSKVMEAEGIQIIVVVLDMVNPPPICEVVAPNKESVILIIDEGPKEVVDKIDKVLTEGLKPTPEIEICFAFSATGTDPGTTSRLMKNTITEIIEKYGSVKLHYLAVVFGTQAETEISFRDRNLNDQALISYISRIRQPRGSPRLDVALQQAKKAFDEVPRKPGVKRVLVVLIDNKSVGDDDHMKKLQAAKALYGDDVSIIPVAIGGGADPSELEKITARKDNFIEESKEVDPKELAEQIMEKIFGVTEEARILETDIVFAISATSSKWSENLQQIKDTITSILDTYSMDLIRVGVVVFGRDTEAAIPIQDNGPEIDLAFAVNVAQQNLKLVQETAQGMIDLYGVGRVHYGFIVFGSSAVIKIPFTDQITDPTKLKKSVSEELLPTFSSPNLDVALEKAETLFHGSKRDQAKKILVVIVDRLSPSEPTSIQAKARKLVDQGVTVIPVIIGDEVDKDHVKPVTDDEDRIVPVQPTDHPKNVTEAIDKQIDKAIKDPSRLVEVNLGFAISANSLDSDRTFRQMQDIIKSVMDKYPTSNIFYSVLSFGDPPVVHVNFDDKLSDEDRKRAIDAIDKTTGEASLDKALETARGLFKTAATQRPAAKNILVVMVDGKSDSKLDDVKASARLLERDGVGVIVIGVGEDVDQPEIDAVTPTTILTNTTDNPDSVAEEIIKNIDRDTRDIPAIDLALALSAAAVDAEDTFDKIKDTVDTIIKQYGTEKIRYALMTFGDTPSVIVDFSDDRGKDALRTTVQQLTRPTGDPDLKKLLKEAEQLFDNAPPRPGSRRILVVFIDKKSTNSRVDIKEAAKPLINKNTTIVPAAVGPEVDVDEIEGITPNKEYIAICELPEPEKWPEIIIDKALLELPDIPKLDLGFAISIGSLDAESNLQKIKDTIKSVIDRYGKSDIRYSFILFGDEPSERVRFTESERYTIELLKDRVDRFPRISGAALDKALDKAKKMFEDTARPDAKKVLVVIMDQTQSGDREKTKAKAKELKRIGVKVVPVVLGEEASPEELTEITRNKNNLVEMEKDENPDKAAEKIMIKVLEDSTDPEEMLDIAFALSATALKSDENFMKMKSVIDEILNNYGSSATRYSVIKFGKNPDVELDFGDVTDPKELREIVQVVACPVKSIGDSKH</sequence>
<accession>A0A9X0A4L0</accession>
<protein>
    <recommendedName>
        <fullName evidence="1">VWFA domain-containing protein</fullName>
    </recommendedName>
</protein>
<dbReference type="AlphaFoldDB" id="A0A9X0A4L0"/>
<evidence type="ECO:0000313" key="2">
    <source>
        <dbReference type="EMBL" id="KAJ7393302.1"/>
    </source>
</evidence>
<dbReference type="OrthoDB" id="5985007at2759"/>
<reference evidence="2" key="1">
    <citation type="submission" date="2023-01" db="EMBL/GenBank/DDBJ databases">
        <title>Genome assembly of the deep-sea coral Lophelia pertusa.</title>
        <authorList>
            <person name="Herrera S."/>
            <person name="Cordes E."/>
        </authorList>
    </citation>
    <scope>NUCLEOTIDE SEQUENCE</scope>
    <source>
        <strain evidence="2">USNM1676648</strain>
        <tissue evidence="2">Polyp</tissue>
    </source>
</reference>
<dbReference type="InterPro" id="IPR052229">
    <property type="entry name" value="Collagen-VI/PIF"/>
</dbReference>
<feature type="domain" description="VWFA" evidence="1">
    <location>
        <begin position="1178"/>
        <end position="1258"/>
    </location>
</feature>
<proteinExistence type="predicted"/>
<dbReference type="InterPro" id="IPR036465">
    <property type="entry name" value="vWFA_dom_sf"/>
</dbReference>
<dbReference type="SMART" id="SM00327">
    <property type="entry name" value="VWA"/>
    <property type="match status" value="6"/>
</dbReference>
<comment type="caution">
    <text evidence="2">The sequence shown here is derived from an EMBL/GenBank/DDBJ whole genome shotgun (WGS) entry which is preliminary data.</text>
</comment>
<dbReference type="Pfam" id="PF00092">
    <property type="entry name" value="VWA"/>
    <property type="match status" value="6"/>
</dbReference>
<dbReference type="Gene3D" id="3.40.50.410">
    <property type="entry name" value="von Willebrand factor, type A domain"/>
    <property type="match status" value="8"/>
</dbReference>
<feature type="domain" description="VWFA" evidence="1">
    <location>
        <begin position="625"/>
        <end position="797"/>
    </location>
</feature>
<keyword evidence="3" id="KW-1185">Reference proteome</keyword>
<organism evidence="2 3">
    <name type="scientific">Desmophyllum pertusum</name>
    <dbReference type="NCBI Taxonomy" id="174260"/>
    <lineage>
        <taxon>Eukaryota</taxon>
        <taxon>Metazoa</taxon>
        <taxon>Cnidaria</taxon>
        <taxon>Anthozoa</taxon>
        <taxon>Hexacorallia</taxon>
        <taxon>Scleractinia</taxon>
        <taxon>Caryophylliina</taxon>
        <taxon>Caryophylliidae</taxon>
        <taxon>Desmophyllum</taxon>
    </lineage>
</organism>
<dbReference type="PROSITE" id="PS50234">
    <property type="entry name" value="VWFA"/>
    <property type="match status" value="7"/>
</dbReference>
<name>A0A9X0A4L0_9CNID</name>
<dbReference type="Proteomes" id="UP001163046">
    <property type="component" value="Unassembled WGS sequence"/>
</dbReference>
<evidence type="ECO:0000313" key="3">
    <source>
        <dbReference type="Proteomes" id="UP001163046"/>
    </source>
</evidence>
<gene>
    <name evidence="2" type="ORF">OS493_006271</name>
</gene>
<dbReference type="PANTHER" id="PTHR22588">
    <property type="entry name" value="VWFA DOMAIN-CONTAINING PROTEIN"/>
    <property type="match status" value="1"/>
</dbReference>
<dbReference type="CDD" id="cd01450">
    <property type="entry name" value="vWFA_subfamily_ECM"/>
    <property type="match status" value="1"/>
</dbReference>
<feature type="domain" description="VWFA" evidence="1">
    <location>
        <begin position="13"/>
        <end position="183"/>
    </location>
</feature>
<feature type="domain" description="VWFA" evidence="1">
    <location>
        <begin position="380"/>
        <end position="611"/>
    </location>
</feature>
<dbReference type="PANTHER" id="PTHR22588:SF3">
    <property type="entry name" value="VWFA DOMAIN-CONTAINING PROTEIN"/>
    <property type="match status" value="1"/>
</dbReference>